<dbReference type="EMBL" id="JARJLG010000028">
    <property type="protein sequence ID" value="KAJ7768136.1"/>
    <property type="molecule type" value="Genomic_DNA"/>
</dbReference>
<reference evidence="2" key="1">
    <citation type="submission" date="2023-03" db="EMBL/GenBank/DDBJ databases">
        <title>Massive genome expansion in bonnet fungi (Mycena s.s.) driven by repeated elements and novel gene families across ecological guilds.</title>
        <authorList>
            <consortium name="Lawrence Berkeley National Laboratory"/>
            <person name="Harder C.B."/>
            <person name="Miyauchi S."/>
            <person name="Viragh M."/>
            <person name="Kuo A."/>
            <person name="Thoen E."/>
            <person name="Andreopoulos B."/>
            <person name="Lu D."/>
            <person name="Skrede I."/>
            <person name="Drula E."/>
            <person name="Henrissat B."/>
            <person name="Morin E."/>
            <person name="Kohler A."/>
            <person name="Barry K."/>
            <person name="LaButti K."/>
            <person name="Morin E."/>
            <person name="Salamov A."/>
            <person name="Lipzen A."/>
            <person name="Mereny Z."/>
            <person name="Hegedus B."/>
            <person name="Baldrian P."/>
            <person name="Stursova M."/>
            <person name="Weitz H."/>
            <person name="Taylor A."/>
            <person name="Grigoriev I.V."/>
            <person name="Nagy L.G."/>
            <person name="Martin F."/>
            <person name="Kauserud H."/>
        </authorList>
    </citation>
    <scope>NUCLEOTIDE SEQUENCE</scope>
    <source>
        <strain evidence="2">CBHHK188m</strain>
    </source>
</reference>
<accession>A0AAD7JPY1</accession>
<organism evidence="2 3">
    <name type="scientific">Mycena maculata</name>
    <dbReference type="NCBI Taxonomy" id="230809"/>
    <lineage>
        <taxon>Eukaryota</taxon>
        <taxon>Fungi</taxon>
        <taxon>Dikarya</taxon>
        <taxon>Basidiomycota</taxon>
        <taxon>Agaricomycotina</taxon>
        <taxon>Agaricomycetes</taxon>
        <taxon>Agaricomycetidae</taxon>
        <taxon>Agaricales</taxon>
        <taxon>Marasmiineae</taxon>
        <taxon>Mycenaceae</taxon>
        <taxon>Mycena</taxon>
    </lineage>
</organism>
<comment type="caution">
    <text evidence="2">The sequence shown here is derived from an EMBL/GenBank/DDBJ whole genome shotgun (WGS) entry which is preliminary data.</text>
</comment>
<proteinExistence type="predicted"/>
<evidence type="ECO:0000256" key="1">
    <source>
        <dbReference type="SAM" id="Phobius"/>
    </source>
</evidence>
<evidence type="ECO:0000313" key="2">
    <source>
        <dbReference type="EMBL" id="KAJ7768136.1"/>
    </source>
</evidence>
<gene>
    <name evidence="2" type="ORF">DFH07DRAFT_807877</name>
</gene>
<name>A0AAD7JPY1_9AGAR</name>
<feature type="transmembrane region" description="Helical" evidence="1">
    <location>
        <begin position="299"/>
        <end position="319"/>
    </location>
</feature>
<evidence type="ECO:0000313" key="3">
    <source>
        <dbReference type="Proteomes" id="UP001215280"/>
    </source>
</evidence>
<protein>
    <recommendedName>
        <fullName evidence="4">Protein kinase domain-containing protein</fullName>
    </recommendedName>
</protein>
<dbReference type="SUPFAM" id="SSF56112">
    <property type="entry name" value="Protein kinase-like (PK-like)"/>
    <property type="match status" value="1"/>
</dbReference>
<evidence type="ECO:0008006" key="4">
    <source>
        <dbReference type="Google" id="ProtNLM"/>
    </source>
</evidence>
<dbReference type="Proteomes" id="UP001215280">
    <property type="component" value="Unassembled WGS sequence"/>
</dbReference>
<keyword evidence="1" id="KW-0812">Transmembrane</keyword>
<dbReference type="InterPro" id="IPR011009">
    <property type="entry name" value="Kinase-like_dom_sf"/>
</dbReference>
<dbReference type="AlphaFoldDB" id="A0AAD7JPY1"/>
<keyword evidence="1" id="KW-1133">Transmembrane helix</keyword>
<keyword evidence="1" id="KW-0472">Membrane</keyword>
<sequence>MITADTGHAIICTEEHYAMLRVTDLLQLEISPPYAVRNSTTQAEDMALLVLFYTHAALRAGHTYAAAQATGISAMRAMLPAFPTSVFSPYEGVFRGGIIGRTKLISKSHASFFALPWVRFDGDVQSSSNDVTIAYGHLVFLFFASHTLVAKTAHGLSATQRLGREYNAYSLMRTLQGVAIPKVIGMFTTTDGKNTVLMMSYAGKALRAFTELEPHDKRTLFQRLVRLHKTGVQHNDLEPRNVTKSSSGPLIIDFDRASLDHNCSGASCKELLQVAQALDLDGAAEMETPEEGRVRPPTIYDVIVAFISAVVSILFRFPLRPRNV</sequence>
<keyword evidence="3" id="KW-1185">Reference proteome</keyword>